<name>A0ABY6CR16_9BACT</name>
<keyword evidence="1" id="KW-0812">Transmembrane</keyword>
<evidence type="ECO:0000313" key="3">
    <source>
        <dbReference type="Proteomes" id="UP001065174"/>
    </source>
</evidence>
<dbReference type="RefSeq" id="WP_262309920.1">
    <property type="nucleotide sequence ID" value="NZ_CP106679.1"/>
</dbReference>
<feature type="transmembrane region" description="Helical" evidence="1">
    <location>
        <begin position="234"/>
        <end position="255"/>
    </location>
</feature>
<reference evidence="2" key="1">
    <citation type="submission" date="2022-09" db="EMBL/GenBank/DDBJ databases">
        <title>Comparative genomics and taxonomic characterization of three novel marine species of genus Reichenbachiella exhibiting antioxidant and polysaccharide degradation activities.</title>
        <authorList>
            <person name="Muhammad N."/>
            <person name="Lee Y.-J."/>
            <person name="Ko J."/>
            <person name="Kim S.-G."/>
        </authorList>
    </citation>
    <scope>NUCLEOTIDE SEQUENCE</scope>
    <source>
        <strain evidence="2">BKB1-1</strain>
    </source>
</reference>
<keyword evidence="1" id="KW-1133">Transmembrane helix</keyword>
<dbReference type="EMBL" id="CP106679">
    <property type="protein sequence ID" value="UXP32485.1"/>
    <property type="molecule type" value="Genomic_DNA"/>
</dbReference>
<evidence type="ECO:0000256" key="1">
    <source>
        <dbReference type="SAM" id="Phobius"/>
    </source>
</evidence>
<feature type="transmembrane region" description="Helical" evidence="1">
    <location>
        <begin position="6"/>
        <end position="29"/>
    </location>
</feature>
<dbReference type="Proteomes" id="UP001065174">
    <property type="component" value="Chromosome"/>
</dbReference>
<gene>
    <name evidence="2" type="ORF">N6H18_00655</name>
</gene>
<keyword evidence="3" id="KW-1185">Reference proteome</keyword>
<feature type="transmembrane region" description="Helical" evidence="1">
    <location>
        <begin position="261"/>
        <end position="284"/>
    </location>
</feature>
<keyword evidence="1" id="KW-0472">Membrane</keyword>
<accession>A0ABY6CR16</accession>
<protein>
    <submittedName>
        <fullName evidence="2">Uncharacterized protein</fullName>
    </submittedName>
</protein>
<sequence>MKAFDINRILITSTGIFSAMVITTLMNGINRLYQEFDRARERIIPLTQKLTHFRKALYYLLNSPDIWGNEVDSSYLRRLKENFPAINHRTRLNAFEEPDSRHGIVNDPNFESRTTRLYLSIQSIVNIPFGGEISFIETIEHKYTFDELHNQHEAFNNIWYFLAHKPARVNVSFGNIGQILKEPFSKDLMHLVNSEEVESFNAKMLWDISSDFYQKDIPAILTNMQIVLQGIPRVFKFLFAELVILISFGLIMPLLSVSSAYVAALNLTPLSISTTIICYCYIIYHLSQFVFNRTSELIDEYL</sequence>
<proteinExistence type="predicted"/>
<evidence type="ECO:0000313" key="2">
    <source>
        <dbReference type="EMBL" id="UXP32485.1"/>
    </source>
</evidence>
<organism evidence="2 3">
    <name type="scientific">Reichenbachiella agarivorans</name>
    <dbReference type="NCBI Taxonomy" id="2979464"/>
    <lineage>
        <taxon>Bacteria</taxon>
        <taxon>Pseudomonadati</taxon>
        <taxon>Bacteroidota</taxon>
        <taxon>Cytophagia</taxon>
        <taxon>Cytophagales</taxon>
        <taxon>Reichenbachiellaceae</taxon>
        <taxon>Reichenbachiella</taxon>
    </lineage>
</organism>